<reference evidence="1" key="2">
    <citation type="submission" date="2020-09" db="EMBL/GenBank/DDBJ databases">
        <authorList>
            <person name="Sun Q."/>
            <person name="Zhou Y."/>
        </authorList>
    </citation>
    <scope>NUCLEOTIDE SEQUENCE</scope>
    <source>
        <strain evidence="1">CGMCC 1.15290</strain>
    </source>
</reference>
<dbReference type="AlphaFoldDB" id="A0A917MWH0"/>
<reference evidence="1" key="1">
    <citation type="journal article" date="2014" name="Int. J. Syst. Evol. Microbiol.">
        <title>Complete genome sequence of Corynebacterium casei LMG S-19264T (=DSM 44701T), isolated from a smear-ripened cheese.</title>
        <authorList>
            <consortium name="US DOE Joint Genome Institute (JGI-PGF)"/>
            <person name="Walter F."/>
            <person name="Albersmeier A."/>
            <person name="Kalinowski J."/>
            <person name="Ruckert C."/>
        </authorList>
    </citation>
    <scope>NUCLEOTIDE SEQUENCE</scope>
    <source>
        <strain evidence="1">CGMCC 1.15290</strain>
    </source>
</reference>
<name>A0A917MWH0_9BACT</name>
<accession>A0A917MWH0</accession>
<comment type="caution">
    <text evidence="1">The sequence shown here is derived from an EMBL/GenBank/DDBJ whole genome shotgun (WGS) entry which is preliminary data.</text>
</comment>
<keyword evidence="2" id="KW-1185">Reference proteome</keyword>
<gene>
    <name evidence="1" type="ORF">GCM10011379_24950</name>
</gene>
<dbReference type="Proteomes" id="UP000627292">
    <property type="component" value="Unassembled WGS sequence"/>
</dbReference>
<evidence type="ECO:0000313" key="1">
    <source>
        <dbReference type="EMBL" id="GGH68537.1"/>
    </source>
</evidence>
<sequence length="73" mass="8361">MATFKHTSSKTCTMIQLSYAGKMEAETKLLTELEARYHKAILSNEAFVLIKKLYLEIKQVKERLHCLTTTLAV</sequence>
<organism evidence="1 2">
    <name type="scientific">Filimonas zeae</name>
    <dbReference type="NCBI Taxonomy" id="1737353"/>
    <lineage>
        <taxon>Bacteria</taxon>
        <taxon>Pseudomonadati</taxon>
        <taxon>Bacteroidota</taxon>
        <taxon>Chitinophagia</taxon>
        <taxon>Chitinophagales</taxon>
        <taxon>Chitinophagaceae</taxon>
        <taxon>Filimonas</taxon>
    </lineage>
</organism>
<dbReference type="EMBL" id="BMIB01000002">
    <property type="protein sequence ID" value="GGH68537.1"/>
    <property type="molecule type" value="Genomic_DNA"/>
</dbReference>
<protein>
    <submittedName>
        <fullName evidence="1">Uncharacterized protein</fullName>
    </submittedName>
</protein>
<proteinExistence type="predicted"/>
<evidence type="ECO:0000313" key="2">
    <source>
        <dbReference type="Proteomes" id="UP000627292"/>
    </source>
</evidence>